<proteinExistence type="predicted"/>
<evidence type="ECO:0000313" key="3">
    <source>
        <dbReference type="Proteomes" id="UP000237105"/>
    </source>
</evidence>
<reference evidence="3" key="1">
    <citation type="submission" date="2016-06" db="EMBL/GenBank/DDBJ databases">
        <title>Parallel loss of symbiosis genes in relatives of nitrogen-fixing non-legume Parasponia.</title>
        <authorList>
            <person name="Van Velzen R."/>
            <person name="Holmer R."/>
            <person name="Bu F."/>
            <person name="Rutten L."/>
            <person name="Van Zeijl A."/>
            <person name="Liu W."/>
            <person name="Santuari L."/>
            <person name="Cao Q."/>
            <person name="Sharma T."/>
            <person name="Shen D."/>
            <person name="Roswanjaya Y."/>
            <person name="Wardhani T."/>
            <person name="Kalhor M.S."/>
            <person name="Jansen J."/>
            <person name="Van den Hoogen J."/>
            <person name="Gungor B."/>
            <person name="Hartog M."/>
            <person name="Hontelez J."/>
            <person name="Verver J."/>
            <person name="Yang W.-C."/>
            <person name="Schijlen E."/>
            <person name="Repin R."/>
            <person name="Schilthuizen M."/>
            <person name="Schranz E."/>
            <person name="Heidstra R."/>
            <person name="Miyata K."/>
            <person name="Fedorova E."/>
            <person name="Kohlen W."/>
            <person name="Bisseling T."/>
            <person name="Smit S."/>
            <person name="Geurts R."/>
        </authorList>
    </citation>
    <scope>NUCLEOTIDE SEQUENCE [LARGE SCALE GENOMIC DNA]</scope>
    <source>
        <strain evidence="3">cv. WU1-14</strain>
    </source>
</reference>
<dbReference type="Proteomes" id="UP000237105">
    <property type="component" value="Unassembled WGS sequence"/>
</dbReference>
<keyword evidence="3" id="KW-1185">Reference proteome</keyword>
<comment type="caution">
    <text evidence="2">The sequence shown here is derived from an EMBL/GenBank/DDBJ whole genome shotgun (WGS) entry which is preliminary data.</text>
</comment>
<sequence length="302" mass="33898">MGAYLPDRHYRSRGSHVTPASACGSSEFKAESITDPKRLNRSDLEEARVSSAVAHALSVEKTRSEELAAKLARSEADNAAHSEAARLAQGELRIKERELQSAGAEMGLAFIARDNAIEDAKEARKAEAARFRVVSAFSCGHGYSEQFDPRVWLDFSDPKWDRARSQLQGLVDHCLDPSLQRKRPELGSYRERTGHYHSDISLRPKIFLRGFDTHSLVVCPQLIVRTFARVVDGRRESQSASNFEVCWQVLGLRSSSLFARFLGSSTGDVSPRVRAISRSRPFKTETRRQVRSHVFLGRRRAT</sequence>
<name>A0A2P5BAT6_PARAD</name>
<gene>
    <name evidence="2" type="ORF">PanWU01x14_255480</name>
</gene>
<organism evidence="2 3">
    <name type="scientific">Parasponia andersonii</name>
    <name type="common">Sponia andersonii</name>
    <dbReference type="NCBI Taxonomy" id="3476"/>
    <lineage>
        <taxon>Eukaryota</taxon>
        <taxon>Viridiplantae</taxon>
        <taxon>Streptophyta</taxon>
        <taxon>Embryophyta</taxon>
        <taxon>Tracheophyta</taxon>
        <taxon>Spermatophyta</taxon>
        <taxon>Magnoliopsida</taxon>
        <taxon>eudicotyledons</taxon>
        <taxon>Gunneridae</taxon>
        <taxon>Pentapetalae</taxon>
        <taxon>rosids</taxon>
        <taxon>fabids</taxon>
        <taxon>Rosales</taxon>
        <taxon>Cannabaceae</taxon>
        <taxon>Parasponia</taxon>
    </lineage>
</organism>
<dbReference type="EMBL" id="JXTB01000322">
    <property type="protein sequence ID" value="PON45876.1"/>
    <property type="molecule type" value="Genomic_DNA"/>
</dbReference>
<feature type="region of interest" description="Disordered" evidence="1">
    <location>
        <begin position="1"/>
        <end position="23"/>
    </location>
</feature>
<evidence type="ECO:0000313" key="2">
    <source>
        <dbReference type="EMBL" id="PON45876.1"/>
    </source>
</evidence>
<dbReference type="AlphaFoldDB" id="A0A2P5BAT6"/>
<accession>A0A2P5BAT6</accession>
<protein>
    <submittedName>
        <fullName evidence="2">Uncharacterized protein</fullName>
    </submittedName>
</protein>
<evidence type="ECO:0000256" key="1">
    <source>
        <dbReference type="SAM" id="MobiDB-lite"/>
    </source>
</evidence>